<reference evidence="1 2" key="1">
    <citation type="journal article" date="2016" name="Proc. Natl. Acad. Sci. U.S.A.">
        <title>Comparative genomics of biotechnologically important yeasts.</title>
        <authorList>
            <person name="Riley R."/>
            <person name="Haridas S."/>
            <person name="Wolfe K.H."/>
            <person name="Lopes M.R."/>
            <person name="Hittinger C.T."/>
            <person name="Goeker M."/>
            <person name="Salamov A.A."/>
            <person name="Wisecaver J.H."/>
            <person name="Long T.M."/>
            <person name="Calvey C.H."/>
            <person name="Aerts A.L."/>
            <person name="Barry K.W."/>
            <person name="Choi C."/>
            <person name="Clum A."/>
            <person name="Coughlan A.Y."/>
            <person name="Deshpande S."/>
            <person name="Douglass A.P."/>
            <person name="Hanson S.J."/>
            <person name="Klenk H.-P."/>
            <person name="LaButti K.M."/>
            <person name="Lapidus A."/>
            <person name="Lindquist E.A."/>
            <person name="Lipzen A.M."/>
            <person name="Meier-Kolthoff J.P."/>
            <person name="Ohm R.A."/>
            <person name="Otillar R.P."/>
            <person name="Pangilinan J.L."/>
            <person name="Peng Y."/>
            <person name="Rokas A."/>
            <person name="Rosa C.A."/>
            <person name="Scheuner C."/>
            <person name="Sibirny A.A."/>
            <person name="Slot J.C."/>
            <person name="Stielow J.B."/>
            <person name="Sun H."/>
            <person name="Kurtzman C.P."/>
            <person name="Blackwell M."/>
            <person name="Grigoriev I.V."/>
            <person name="Jeffries T.W."/>
        </authorList>
    </citation>
    <scope>NUCLEOTIDE SEQUENCE [LARGE SCALE GENOMIC DNA]</scope>
    <source>
        <strain evidence="2">ATCC 58044 / CBS 1984 / NCYC 433 / NRRL Y-366-8</strain>
    </source>
</reference>
<organism evidence="1 2">
    <name type="scientific">Wickerhamomyces anomalus (strain ATCC 58044 / CBS 1984 / NCYC 433 / NRRL Y-366-8)</name>
    <name type="common">Yeast</name>
    <name type="synonym">Hansenula anomala</name>
    <dbReference type="NCBI Taxonomy" id="683960"/>
    <lineage>
        <taxon>Eukaryota</taxon>
        <taxon>Fungi</taxon>
        <taxon>Dikarya</taxon>
        <taxon>Ascomycota</taxon>
        <taxon>Saccharomycotina</taxon>
        <taxon>Saccharomycetes</taxon>
        <taxon>Phaffomycetales</taxon>
        <taxon>Wickerhamomycetaceae</taxon>
        <taxon>Wickerhamomyces</taxon>
    </lineage>
</organism>
<keyword evidence="2" id="KW-1185">Reference proteome</keyword>
<dbReference type="GeneID" id="30202459"/>
<name>A0A1E3NVF6_WICAA</name>
<proteinExistence type="predicted"/>
<accession>A0A1E3NVF6</accession>
<dbReference type="RefSeq" id="XP_019036300.1">
    <property type="nucleotide sequence ID" value="XM_019185213.1"/>
</dbReference>
<gene>
    <name evidence="1" type="ORF">WICANDRAFT_81317</name>
</gene>
<dbReference type="Proteomes" id="UP000094112">
    <property type="component" value="Unassembled WGS sequence"/>
</dbReference>
<sequence length="279" mass="33031">MLGIRSYYRVQDSTPQTIKEDPELDEDLEDIEICDENEFNNVMILQDSKSQEKLRMLHRLIVKRDGLKIRLPQHWEMDLIFTEILTKENFGHYGDAEYEIMLPFEIFMIENIHYKGLVKFKNILNLPNKIRGMSLTNKNGLKKTTQLISTTIASYVTWLIDLSFNTHEEKRAYMKLFKSEYLVVTKSETCSKSRNGTMNAISDKILSQSENHLIYHIDIINSTVTFSVIDEKRLFKLIKFNLKRDFQRVQKFQNQIDIEFALKLTMLIEMARKEMIEQL</sequence>
<evidence type="ECO:0000313" key="1">
    <source>
        <dbReference type="EMBL" id="ODQ57093.1"/>
    </source>
</evidence>
<protein>
    <submittedName>
        <fullName evidence="1">Uncharacterized protein</fullName>
    </submittedName>
</protein>
<dbReference type="AlphaFoldDB" id="A0A1E3NVF6"/>
<dbReference type="EMBL" id="KV454214">
    <property type="protein sequence ID" value="ODQ57093.1"/>
    <property type="molecule type" value="Genomic_DNA"/>
</dbReference>
<evidence type="ECO:0000313" key="2">
    <source>
        <dbReference type="Proteomes" id="UP000094112"/>
    </source>
</evidence>